<keyword evidence="1" id="KW-1133">Transmembrane helix</keyword>
<dbReference type="GO" id="GO:0016020">
    <property type="term" value="C:membrane"/>
    <property type="evidence" value="ECO:0007669"/>
    <property type="project" value="InterPro"/>
</dbReference>
<feature type="transmembrane region" description="Helical" evidence="1">
    <location>
        <begin position="73"/>
        <end position="91"/>
    </location>
</feature>
<dbReference type="Proteomes" id="UP000239068">
    <property type="component" value="Unassembled WGS sequence"/>
</dbReference>
<dbReference type="Gene3D" id="1.20.120.1220">
    <property type="match status" value="1"/>
</dbReference>
<evidence type="ECO:0000313" key="3">
    <source>
        <dbReference type="EMBL" id="PQJ76534.1"/>
    </source>
</evidence>
<feature type="domain" description="Prepilin type IV endopeptidase peptidase" evidence="2">
    <location>
        <begin position="25"/>
        <end position="137"/>
    </location>
</feature>
<dbReference type="EMBL" id="MSCM01000002">
    <property type="protein sequence ID" value="PQJ76534.1"/>
    <property type="molecule type" value="Genomic_DNA"/>
</dbReference>
<sequence length="178" mass="20484">MEIFIFRNSNKKINSTKSMRLIIELLLILILGILFYQDIKERKVSVWVLILGLGLGGFLNYQAQQPIVFLSNSLVNIIFIILIFLVLWLYAKLKMKKNIFEVFGKGDLLFFILLAVSLPILSFLMVFIFSIFFSFLVFSLLKHRFKDTTVPLAGLQSLFLALVLMVNKIVPSINIYAL</sequence>
<name>A0A2S7WG04_9FLAO</name>
<evidence type="ECO:0000259" key="2">
    <source>
        <dbReference type="Pfam" id="PF01478"/>
    </source>
</evidence>
<evidence type="ECO:0000313" key="4">
    <source>
        <dbReference type="Proteomes" id="UP000239068"/>
    </source>
</evidence>
<keyword evidence="1" id="KW-0472">Membrane</keyword>
<dbReference type="Pfam" id="PF01478">
    <property type="entry name" value="Peptidase_A24"/>
    <property type="match status" value="1"/>
</dbReference>
<gene>
    <name evidence="3" type="ORF">BTO16_11555</name>
</gene>
<keyword evidence="1" id="KW-0812">Transmembrane</keyword>
<feature type="transmembrane region" description="Helical" evidence="1">
    <location>
        <begin position="21"/>
        <end position="38"/>
    </location>
</feature>
<dbReference type="AlphaFoldDB" id="A0A2S7WG04"/>
<feature type="transmembrane region" description="Helical" evidence="1">
    <location>
        <begin position="111"/>
        <end position="138"/>
    </location>
</feature>
<dbReference type="GO" id="GO:0004190">
    <property type="term" value="F:aspartic-type endopeptidase activity"/>
    <property type="evidence" value="ECO:0007669"/>
    <property type="project" value="InterPro"/>
</dbReference>
<feature type="transmembrane region" description="Helical" evidence="1">
    <location>
        <begin position="150"/>
        <end position="170"/>
    </location>
</feature>
<protein>
    <recommendedName>
        <fullName evidence="2">Prepilin type IV endopeptidase peptidase domain-containing protein</fullName>
    </recommendedName>
</protein>
<proteinExistence type="predicted"/>
<feature type="transmembrane region" description="Helical" evidence="1">
    <location>
        <begin position="44"/>
        <end position="61"/>
    </location>
</feature>
<keyword evidence="4" id="KW-1185">Reference proteome</keyword>
<evidence type="ECO:0000256" key="1">
    <source>
        <dbReference type="SAM" id="Phobius"/>
    </source>
</evidence>
<dbReference type="InterPro" id="IPR000045">
    <property type="entry name" value="Prepilin_IV_endopep_pep"/>
</dbReference>
<reference evidence="3 4" key="1">
    <citation type="submission" date="2016-12" db="EMBL/GenBank/DDBJ databases">
        <title>Trade-off between light-utilization and light-protection in marine flavobacteria.</title>
        <authorList>
            <person name="Kumagai Y."/>
            <person name="Yoshizawa S."/>
            <person name="Kogure K."/>
            <person name="Iwasaki W."/>
        </authorList>
    </citation>
    <scope>NUCLEOTIDE SEQUENCE [LARGE SCALE GENOMIC DNA]</scope>
    <source>
        <strain evidence="3 4">ATCC 43844</strain>
    </source>
</reference>
<comment type="caution">
    <text evidence="3">The sequence shown here is derived from an EMBL/GenBank/DDBJ whole genome shotgun (WGS) entry which is preliminary data.</text>
</comment>
<organism evidence="3 4">
    <name type="scientific">Polaribacter glomeratus</name>
    <dbReference type="NCBI Taxonomy" id="102"/>
    <lineage>
        <taxon>Bacteria</taxon>
        <taxon>Pseudomonadati</taxon>
        <taxon>Bacteroidota</taxon>
        <taxon>Flavobacteriia</taxon>
        <taxon>Flavobacteriales</taxon>
        <taxon>Flavobacteriaceae</taxon>
    </lineage>
</organism>
<accession>A0A2S7WG04</accession>